<evidence type="ECO:0000256" key="2">
    <source>
        <dbReference type="SAM" id="MobiDB-lite"/>
    </source>
</evidence>
<dbReference type="SUPFAM" id="SSF50370">
    <property type="entry name" value="Ricin B-like lectins"/>
    <property type="match status" value="1"/>
</dbReference>
<name>A0ABW2TFS3_9ACTN</name>
<dbReference type="InterPro" id="IPR000757">
    <property type="entry name" value="Beta-glucanase-like"/>
</dbReference>
<dbReference type="SMART" id="SM00458">
    <property type="entry name" value="RICIN"/>
    <property type="match status" value="1"/>
</dbReference>
<evidence type="ECO:0000313" key="5">
    <source>
        <dbReference type="Proteomes" id="UP001596514"/>
    </source>
</evidence>
<organism evidence="4 5">
    <name type="scientific">Streptosporangium amethystogenes subsp. fukuiense</name>
    <dbReference type="NCBI Taxonomy" id="698418"/>
    <lineage>
        <taxon>Bacteria</taxon>
        <taxon>Bacillati</taxon>
        <taxon>Actinomycetota</taxon>
        <taxon>Actinomycetes</taxon>
        <taxon>Streptosporangiales</taxon>
        <taxon>Streptosporangiaceae</taxon>
        <taxon>Streptosporangium</taxon>
    </lineage>
</organism>
<accession>A0ABW2TFS3</accession>
<dbReference type="EMBL" id="JBHTEE010000001">
    <property type="protein sequence ID" value="MFC7606845.1"/>
    <property type="molecule type" value="Genomic_DNA"/>
</dbReference>
<dbReference type="PROSITE" id="PS50231">
    <property type="entry name" value="RICIN_B_LECTIN"/>
    <property type="match status" value="1"/>
</dbReference>
<feature type="domain" description="GH16" evidence="3">
    <location>
        <begin position="60"/>
        <end position="316"/>
    </location>
</feature>
<dbReference type="Pfam" id="PF00652">
    <property type="entry name" value="Ricin_B_lectin"/>
    <property type="match status" value="1"/>
</dbReference>
<dbReference type="InterPro" id="IPR013320">
    <property type="entry name" value="ConA-like_dom_sf"/>
</dbReference>
<feature type="region of interest" description="Disordered" evidence="2">
    <location>
        <begin position="1"/>
        <end position="21"/>
    </location>
</feature>
<dbReference type="PROSITE" id="PS51762">
    <property type="entry name" value="GH16_2"/>
    <property type="match status" value="1"/>
</dbReference>
<gene>
    <name evidence="4" type="ORF">ACFQVD_42795</name>
</gene>
<dbReference type="Gene3D" id="2.80.10.50">
    <property type="match status" value="1"/>
</dbReference>
<dbReference type="Gene3D" id="2.60.120.200">
    <property type="match status" value="1"/>
</dbReference>
<dbReference type="InterPro" id="IPR000772">
    <property type="entry name" value="Ricin_B_lectin"/>
</dbReference>
<dbReference type="Pfam" id="PF00722">
    <property type="entry name" value="Glyco_hydro_16"/>
    <property type="match status" value="1"/>
</dbReference>
<dbReference type="RefSeq" id="WP_343969883.1">
    <property type="nucleotide sequence ID" value="NZ_BAAAGK010000080.1"/>
</dbReference>
<dbReference type="PANTHER" id="PTHR10963:SF55">
    <property type="entry name" value="GLYCOSIDE HYDROLASE FAMILY 16 PROTEIN"/>
    <property type="match status" value="1"/>
</dbReference>
<evidence type="ECO:0000259" key="3">
    <source>
        <dbReference type="PROSITE" id="PS51762"/>
    </source>
</evidence>
<keyword evidence="5" id="KW-1185">Reference proteome</keyword>
<dbReference type="PANTHER" id="PTHR10963">
    <property type="entry name" value="GLYCOSYL HYDROLASE-RELATED"/>
    <property type="match status" value="1"/>
</dbReference>
<sequence length="447" mass="46495">MISTSPRPLPEPPGGARRPRTPLARVGGLLAAMLLTSAALVPSAADAQTTAVRSSTAQSTAQVAAPGPLVWSDEFDAAAGTGPDTTKWRRDVGGGGFGNNERQYYTAGNENIAHDGAGNLVITARKGNPAGYSCWYGSCEYTSGKLTTAATFTRAYGRFEARMKLPRGKGMWPAFWMLGDNIGSVGWPASGEIDIMENVGSVPGQVLGSLHGPGYSGGSPLSGSYTLPGGQAFADAFHTFAVDWEPGSVTWYVDGIQYSRKTPADTRGNPWVYDHPFFMILNLAVGGNWPGSPDASTAFPQQLTIDYVRVYAQGVGSGGRTGQITGIAGKCVDVAAAGTANGTAVQLYDCNGTGAQQWTIGTDGTIRALGKCMDVTAAGTANGTQIQLYDCNGTGAQQWVHTAAHDIVNPAAGKCLDATGQSSANGTRLQIWECSGNPNQKWTVPAA</sequence>
<protein>
    <submittedName>
        <fullName evidence="4">Ricin-type beta-trefoil lectin domain protein</fullName>
    </submittedName>
</protein>
<dbReference type="InterPro" id="IPR035992">
    <property type="entry name" value="Ricin_B-like_lectins"/>
</dbReference>
<reference evidence="5" key="1">
    <citation type="journal article" date="2019" name="Int. J. Syst. Evol. Microbiol.">
        <title>The Global Catalogue of Microorganisms (GCM) 10K type strain sequencing project: providing services to taxonomists for standard genome sequencing and annotation.</title>
        <authorList>
            <consortium name="The Broad Institute Genomics Platform"/>
            <consortium name="The Broad Institute Genome Sequencing Center for Infectious Disease"/>
            <person name="Wu L."/>
            <person name="Ma J."/>
        </authorList>
    </citation>
    <scope>NUCLEOTIDE SEQUENCE [LARGE SCALE GENOMIC DNA]</scope>
    <source>
        <strain evidence="5">JCM 10083</strain>
    </source>
</reference>
<dbReference type="InterPro" id="IPR050546">
    <property type="entry name" value="Glycosyl_Hydrlase_16"/>
</dbReference>
<proteinExistence type="inferred from homology"/>
<comment type="similarity">
    <text evidence="1">Belongs to the glycosyl hydrolase 16 family.</text>
</comment>
<comment type="caution">
    <text evidence="4">The sequence shown here is derived from an EMBL/GenBank/DDBJ whole genome shotgun (WGS) entry which is preliminary data.</text>
</comment>
<evidence type="ECO:0000256" key="1">
    <source>
        <dbReference type="ARBA" id="ARBA00006865"/>
    </source>
</evidence>
<evidence type="ECO:0000313" key="4">
    <source>
        <dbReference type="EMBL" id="MFC7606845.1"/>
    </source>
</evidence>
<dbReference type="SUPFAM" id="SSF49899">
    <property type="entry name" value="Concanavalin A-like lectins/glucanases"/>
    <property type="match status" value="1"/>
</dbReference>
<dbReference type="Proteomes" id="UP001596514">
    <property type="component" value="Unassembled WGS sequence"/>
</dbReference>
<dbReference type="CDD" id="cd08023">
    <property type="entry name" value="GH16_laminarinase_like"/>
    <property type="match status" value="1"/>
</dbReference>